<keyword evidence="1" id="KW-0479">Metal-binding</keyword>
<dbReference type="PANTHER" id="PTHR33304">
    <property type="match status" value="1"/>
</dbReference>
<keyword evidence="2" id="KW-0863">Zinc-finger</keyword>
<proteinExistence type="predicted"/>
<keyword evidence="3" id="KW-0862">Zinc</keyword>
<accession>A0A834TQK4</accession>
<dbReference type="Proteomes" id="UP000634136">
    <property type="component" value="Unassembled WGS sequence"/>
</dbReference>
<evidence type="ECO:0000256" key="2">
    <source>
        <dbReference type="ARBA" id="ARBA00022771"/>
    </source>
</evidence>
<keyword evidence="4" id="KW-0805">Transcription regulation</keyword>
<dbReference type="Pfam" id="PF23121">
    <property type="entry name" value="SPOC_AIPP2"/>
    <property type="match status" value="1"/>
</dbReference>
<reference evidence="8" key="1">
    <citation type="submission" date="2020-09" db="EMBL/GenBank/DDBJ databases">
        <title>Genome-Enabled Discovery of Anthraquinone Biosynthesis in Senna tora.</title>
        <authorList>
            <person name="Kang S.-H."/>
            <person name="Pandey R.P."/>
            <person name="Lee C.-M."/>
            <person name="Sim J.-S."/>
            <person name="Jeong J.-T."/>
            <person name="Choi B.-S."/>
            <person name="Jung M."/>
            <person name="Ginzburg D."/>
            <person name="Zhao K."/>
            <person name="Won S.Y."/>
            <person name="Oh T.-J."/>
            <person name="Yu Y."/>
            <person name="Kim N.-H."/>
            <person name="Lee O.R."/>
            <person name="Lee T.-H."/>
            <person name="Bashyal P."/>
            <person name="Kim T.-S."/>
            <person name="Lee W.-H."/>
            <person name="Kawkins C."/>
            <person name="Kim C.-K."/>
            <person name="Kim J.S."/>
            <person name="Ahn B.O."/>
            <person name="Rhee S.Y."/>
            <person name="Sohng J.K."/>
        </authorList>
    </citation>
    <scope>NUCLEOTIDE SEQUENCE</scope>
    <source>
        <tissue evidence="8">Leaf</tissue>
    </source>
</reference>
<dbReference type="AlphaFoldDB" id="A0A834TQK4"/>
<keyword evidence="6" id="KW-0175">Coiled coil</keyword>
<evidence type="ECO:0000313" key="9">
    <source>
        <dbReference type="Proteomes" id="UP000634136"/>
    </source>
</evidence>
<feature type="domain" description="AIPP2-like SPOC-like" evidence="7">
    <location>
        <begin position="184"/>
        <end position="312"/>
    </location>
</feature>
<evidence type="ECO:0000256" key="3">
    <source>
        <dbReference type="ARBA" id="ARBA00022833"/>
    </source>
</evidence>
<keyword evidence="9" id="KW-1185">Reference proteome</keyword>
<comment type="caution">
    <text evidence="8">The sequence shown here is derived from an EMBL/GenBank/DDBJ whole genome shotgun (WGS) entry which is preliminary data.</text>
</comment>
<evidence type="ECO:0000256" key="5">
    <source>
        <dbReference type="ARBA" id="ARBA00023163"/>
    </source>
</evidence>
<sequence length="325" mass="36607">MTPQFSLFRYCLRGPVIFDDDIIWLCEDCEATVNPPCGTSNDVKLAKNTVQARLEIKNKIKRVKKKNRKKQKTMKKQKETEDISGFVGKTKVPSSDCYTSHHDQTQCNVPLSNCHASPAKTQCSDNFEDCEKLVKQCGPVLEDTANSNKESDSLKNSEVTMNDDSKIVELDSCAEAQPIADPIWRGSLLIRDQSIGKVDGLVAHVSSLACSKVLDETNQFPRLLLADLLERSVVWPTGFKESGPTDESIALYFLPETERDEKIFDKLVHDIISDDLALRVIVENAELLVFPSTVLPTQSWRFQAKYYLWGVFRGRQASKTKNDVL</sequence>
<dbReference type="InterPro" id="IPR049914">
    <property type="entry name" value="PHD1-3/5-6"/>
</dbReference>
<keyword evidence="5" id="KW-0804">Transcription</keyword>
<dbReference type="GO" id="GO:0034244">
    <property type="term" value="P:negative regulation of transcription elongation by RNA polymerase II"/>
    <property type="evidence" value="ECO:0007669"/>
    <property type="project" value="InterPro"/>
</dbReference>
<feature type="coiled-coil region" evidence="6">
    <location>
        <begin position="53"/>
        <end position="80"/>
    </location>
</feature>
<gene>
    <name evidence="8" type="ORF">G2W53_027274</name>
</gene>
<organism evidence="8 9">
    <name type="scientific">Senna tora</name>
    <dbReference type="NCBI Taxonomy" id="362788"/>
    <lineage>
        <taxon>Eukaryota</taxon>
        <taxon>Viridiplantae</taxon>
        <taxon>Streptophyta</taxon>
        <taxon>Embryophyta</taxon>
        <taxon>Tracheophyta</taxon>
        <taxon>Spermatophyta</taxon>
        <taxon>Magnoliopsida</taxon>
        <taxon>eudicotyledons</taxon>
        <taxon>Gunneridae</taxon>
        <taxon>Pentapetalae</taxon>
        <taxon>rosids</taxon>
        <taxon>fabids</taxon>
        <taxon>Fabales</taxon>
        <taxon>Fabaceae</taxon>
        <taxon>Caesalpinioideae</taxon>
        <taxon>Cassia clade</taxon>
        <taxon>Senna</taxon>
    </lineage>
</organism>
<dbReference type="OrthoDB" id="1932206at2759"/>
<dbReference type="GO" id="GO:0140566">
    <property type="term" value="F:histone reader activity"/>
    <property type="evidence" value="ECO:0007669"/>
    <property type="project" value="InterPro"/>
</dbReference>
<protein>
    <submittedName>
        <fullName evidence="8">Putative chromatin regulator PHD family</fullName>
    </submittedName>
</protein>
<evidence type="ECO:0000259" key="7">
    <source>
        <dbReference type="Pfam" id="PF23121"/>
    </source>
</evidence>
<name>A0A834TQK4_9FABA</name>
<evidence type="ECO:0000313" key="8">
    <source>
        <dbReference type="EMBL" id="KAF7821819.1"/>
    </source>
</evidence>
<dbReference type="EMBL" id="JAAIUW010000008">
    <property type="protein sequence ID" value="KAF7821819.1"/>
    <property type="molecule type" value="Genomic_DNA"/>
</dbReference>
<dbReference type="InterPro" id="IPR056280">
    <property type="entry name" value="AIPP2-like_SPOC"/>
</dbReference>
<evidence type="ECO:0000256" key="1">
    <source>
        <dbReference type="ARBA" id="ARBA00022723"/>
    </source>
</evidence>
<dbReference type="PANTHER" id="PTHR33304:SF18">
    <property type="entry name" value="CHROMATIN REGULATOR PHD FAMILY-RELATED"/>
    <property type="match status" value="1"/>
</dbReference>
<evidence type="ECO:0000256" key="4">
    <source>
        <dbReference type="ARBA" id="ARBA00023015"/>
    </source>
</evidence>
<dbReference type="GO" id="GO:0008270">
    <property type="term" value="F:zinc ion binding"/>
    <property type="evidence" value="ECO:0007669"/>
    <property type="project" value="UniProtKB-KW"/>
</dbReference>
<evidence type="ECO:0000256" key="6">
    <source>
        <dbReference type="SAM" id="Coils"/>
    </source>
</evidence>